<dbReference type="OrthoDB" id="7444642at2"/>
<sequence length="258" mass="28868">MSRPALSRRLARPVTGLFTQRPKRRIIFQHIPKAGGSTVNAVFKSIFRGSRFGQSVLLRDEALDMPAQIAFAQSARFVGGHFGAAVREAVRGDGYVFTVLRDPADRLISSWRFAQSHTDLSFRYGHDTLEQMIEQGTPAERFSIDNVMARQLGAGLDLGAAAVIPRDEWVDRALDALRSMDRVIQLADLDGGIQGVLQDNELTYRRPIDVRNRTDGQGRRNLATGIAPPKVNRDDIAPLLQPYLELDTELLRRWAFES</sequence>
<name>A0A2C9CV46_9RHOB</name>
<protein>
    <submittedName>
        <fullName evidence="1">Sulfotransferase family protein</fullName>
    </submittedName>
</protein>
<dbReference type="SUPFAM" id="SSF52540">
    <property type="entry name" value="P-loop containing nucleoside triphosphate hydrolases"/>
    <property type="match status" value="1"/>
</dbReference>
<dbReference type="InterPro" id="IPR027417">
    <property type="entry name" value="P-loop_NTPase"/>
</dbReference>
<dbReference type="Gene3D" id="3.40.50.300">
    <property type="entry name" value="P-loop containing nucleotide triphosphate hydrolases"/>
    <property type="match status" value="1"/>
</dbReference>
<evidence type="ECO:0000313" key="2">
    <source>
        <dbReference type="Proteomes" id="UP000220034"/>
    </source>
</evidence>
<proteinExistence type="predicted"/>
<keyword evidence="2" id="KW-1185">Reference proteome</keyword>
<dbReference type="InterPro" id="IPR005331">
    <property type="entry name" value="Sulfotransferase"/>
</dbReference>
<dbReference type="GO" id="GO:0016020">
    <property type="term" value="C:membrane"/>
    <property type="evidence" value="ECO:0007669"/>
    <property type="project" value="InterPro"/>
</dbReference>
<organism evidence="1 2">
    <name type="scientific">Pontivivens marinum</name>
    <dbReference type="NCBI Taxonomy" id="1690039"/>
    <lineage>
        <taxon>Bacteria</taxon>
        <taxon>Pseudomonadati</taxon>
        <taxon>Pseudomonadota</taxon>
        <taxon>Alphaproteobacteria</taxon>
        <taxon>Rhodobacterales</taxon>
        <taxon>Paracoccaceae</taxon>
        <taxon>Pontivivens</taxon>
    </lineage>
</organism>
<dbReference type="Proteomes" id="UP000220034">
    <property type="component" value="Unassembled WGS sequence"/>
</dbReference>
<dbReference type="AlphaFoldDB" id="A0A2C9CV46"/>
<accession>A0A2C9CV46</accession>
<evidence type="ECO:0000313" key="1">
    <source>
        <dbReference type="EMBL" id="SOH95128.1"/>
    </source>
</evidence>
<keyword evidence="1" id="KW-0808">Transferase</keyword>
<gene>
    <name evidence="1" type="ORF">SAMN06273572_107150</name>
</gene>
<dbReference type="GO" id="GO:0008146">
    <property type="term" value="F:sulfotransferase activity"/>
    <property type="evidence" value="ECO:0007669"/>
    <property type="project" value="InterPro"/>
</dbReference>
<reference evidence="2" key="1">
    <citation type="submission" date="2017-09" db="EMBL/GenBank/DDBJ databases">
        <authorList>
            <person name="Varghese N."/>
            <person name="Submissions S."/>
        </authorList>
    </citation>
    <scope>NUCLEOTIDE SEQUENCE [LARGE SCALE GENOMIC DNA]</scope>
    <source>
        <strain evidence="2">C7</strain>
    </source>
</reference>
<dbReference type="EMBL" id="OCTN01000007">
    <property type="protein sequence ID" value="SOH95128.1"/>
    <property type="molecule type" value="Genomic_DNA"/>
</dbReference>
<dbReference type="Pfam" id="PF03567">
    <property type="entry name" value="Sulfotransfer_2"/>
    <property type="match status" value="1"/>
</dbReference>
<dbReference type="RefSeq" id="WP_097931335.1">
    <property type="nucleotide sequence ID" value="NZ_OCTN01000007.1"/>
</dbReference>